<proteinExistence type="predicted"/>
<evidence type="ECO:0000313" key="2">
    <source>
        <dbReference type="Proteomes" id="UP000199675"/>
    </source>
</evidence>
<dbReference type="InterPro" id="IPR021549">
    <property type="entry name" value="DUF2894"/>
</dbReference>
<keyword evidence="2" id="KW-1185">Reference proteome</keyword>
<gene>
    <name evidence="1" type="ORF">SAMN04487960_101409</name>
</gene>
<keyword evidence="1" id="KW-0378">Hydrolase</keyword>
<accession>A0A1H2R5K5</accession>
<evidence type="ECO:0000313" key="1">
    <source>
        <dbReference type="EMBL" id="SDW14134.1"/>
    </source>
</evidence>
<dbReference type="GO" id="GO:0016787">
    <property type="term" value="F:hydrolase activity"/>
    <property type="evidence" value="ECO:0007669"/>
    <property type="project" value="UniProtKB-KW"/>
</dbReference>
<reference evidence="1 2" key="1">
    <citation type="submission" date="2016-10" db="EMBL/GenBank/DDBJ databases">
        <authorList>
            <person name="de Groot N.N."/>
        </authorList>
    </citation>
    <scope>NUCLEOTIDE SEQUENCE [LARGE SCALE GENOMIC DNA]</scope>
    <source>
        <strain evidence="1 2">CGMCC 1.7059</strain>
    </source>
</reference>
<sequence>MTDAIGYDHARRLERLKADGAERYDPVQFCYLASLTRRLQARSRTGGNTADRLNRALDEFEARFAEARRCAPEPTAAPARTSPLGALLQALQEVDGAADPGAEGLPAHGPWQVPVAATPASAPAIAPPRRELKALSELRAQQARQAMDQLIDEAIARTPEDAGPMNPHRLVTRAIRQMRALSPAYAHHFAGYVDTLLWLERMGKKA</sequence>
<organism evidence="1 2">
    <name type="scientific">Marinobacter mobilis</name>
    <dbReference type="NCBI Taxonomy" id="488533"/>
    <lineage>
        <taxon>Bacteria</taxon>
        <taxon>Pseudomonadati</taxon>
        <taxon>Pseudomonadota</taxon>
        <taxon>Gammaproteobacteria</taxon>
        <taxon>Pseudomonadales</taxon>
        <taxon>Marinobacteraceae</taxon>
        <taxon>Marinobacter</taxon>
    </lineage>
</organism>
<dbReference type="Pfam" id="PF11445">
    <property type="entry name" value="DUF2894"/>
    <property type="match status" value="1"/>
</dbReference>
<dbReference type="AlphaFoldDB" id="A0A1H2R5K5"/>
<dbReference type="RefSeq" id="WP_175528252.1">
    <property type="nucleotide sequence ID" value="NZ_FNNE01000001.1"/>
</dbReference>
<protein>
    <submittedName>
        <fullName evidence="1">Predicted hydrolase of the metallo-beta-lactamase superfamily</fullName>
    </submittedName>
</protein>
<dbReference type="STRING" id="488533.SAMN04487960_101409"/>
<name>A0A1H2R5K5_9GAMM</name>
<dbReference type="Proteomes" id="UP000199675">
    <property type="component" value="Unassembled WGS sequence"/>
</dbReference>
<dbReference type="EMBL" id="FNNE01000001">
    <property type="protein sequence ID" value="SDW14134.1"/>
    <property type="molecule type" value="Genomic_DNA"/>
</dbReference>